<dbReference type="STRING" id="35525.A0A164VH29"/>
<keyword evidence="3" id="KW-0378">Hydrolase</keyword>
<comment type="catalytic activity">
    <reaction evidence="4">
        <text>GTP + H2O = GDP + phosphate + H(+)</text>
        <dbReference type="Rhea" id="RHEA:19669"/>
        <dbReference type="ChEBI" id="CHEBI:15377"/>
        <dbReference type="ChEBI" id="CHEBI:15378"/>
        <dbReference type="ChEBI" id="CHEBI:37565"/>
        <dbReference type="ChEBI" id="CHEBI:43474"/>
        <dbReference type="ChEBI" id="CHEBI:58189"/>
        <dbReference type="EC" id="3.6.5.2"/>
    </reaction>
</comment>
<dbReference type="GO" id="GO:0003925">
    <property type="term" value="F:G protein activity"/>
    <property type="evidence" value="ECO:0007669"/>
    <property type="project" value="UniProtKB-EC"/>
</dbReference>
<dbReference type="InterPro" id="IPR005225">
    <property type="entry name" value="Small_GTP-bd"/>
</dbReference>
<dbReference type="PANTHER" id="PTHR45704">
    <property type="entry name" value="RAS-LIKE FAMILY MEMBER 11"/>
    <property type="match status" value="1"/>
</dbReference>
<evidence type="ECO:0000313" key="8">
    <source>
        <dbReference type="Proteomes" id="UP000076858"/>
    </source>
</evidence>
<organism evidence="7 8">
    <name type="scientific">Daphnia magna</name>
    <dbReference type="NCBI Taxonomy" id="35525"/>
    <lineage>
        <taxon>Eukaryota</taxon>
        <taxon>Metazoa</taxon>
        <taxon>Ecdysozoa</taxon>
        <taxon>Arthropoda</taxon>
        <taxon>Crustacea</taxon>
        <taxon>Branchiopoda</taxon>
        <taxon>Diplostraca</taxon>
        <taxon>Cladocera</taxon>
        <taxon>Anomopoda</taxon>
        <taxon>Daphniidae</taxon>
        <taxon>Daphnia</taxon>
    </lineage>
</organism>
<reference evidence="7 8" key="1">
    <citation type="submission" date="2016-03" db="EMBL/GenBank/DDBJ databases">
        <title>EvidentialGene: Evidence-directed Construction of Genes on Genomes.</title>
        <authorList>
            <person name="Gilbert D.G."/>
            <person name="Choi J.-H."/>
            <person name="Mockaitis K."/>
            <person name="Colbourne J."/>
            <person name="Pfrender M."/>
        </authorList>
    </citation>
    <scope>NUCLEOTIDE SEQUENCE [LARGE SCALE GENOMIC DNA]</scope>
    <source>
        <strain evidence="7 8">Xinb3</strain>
        <tissue evidence="7">Complete organism</tissue>
    </source>
</reference>
<dbReference type="InterPro" id="IPR027417">
    <property type="entry name" value="P-loop_NTPase"/>
</dbReference>
<comment type="similarity">
    <text evidence="1">Belongs to the small GTPase superfamily. Ras family.</text>
</comment>
<dbReference type="PROSITE" id="PS51421">
    <property type="entry name" value="RAS"/>
    <property type="match status" value="1"/>
</dbReference>
<feature type="transmembrane region" description="Helical" evidence="6">
    <location>
        <begin position="51"/>
        <end position="70"/>
    </location>
</feature>
<sequence length="798" mass="88622">MCFLDAQWNFSIALDINEWTCTSRRQLISDRACRRVGHANSCQKMTKRNHIIGIILVNVICCFVAFLTAVDCLPQQPNSRRKAIVLRSLQQVSSSANNSLLNGHDTDAILPVGEAFNLFQSYGLLAFNINVAPLILVSAPSSRAIANANGSPTQPFSLPLFQMTTHPVLDQKLYKPENSRPHMNNARGHQQLMEVMDRSVRLHLCRTTEDLMIRFLSGFTVDGLSKPWWAFAAAWKKHVIPRIYGVPPSYLNDDNVFLLVRIEKRSIVGSINGSMLLEPDLMAKLPSPSVPDISGKVDTGTDAGSKQWRSAVEFFLQFGTHIITDYSVGDALFQVIVYNASSLPLLSEKMVQLRAEQFNPVNATKFDWNKLLLSHPTPVHVGKLQLISGNRTLINWLEPRLAVSTLPETIPSSIRLLGAPVLFNLFYRQMQPRAVLKVKLTTSFCGDYRHEYGNNNESNTGRVSTQMAQRHFVKSAPNVGFVGSSRSLPAFRIVVIPPLPSFSPLSLSLTRCVLVLVAGAPVDPCLPFSLHVFFPFSRTKSHLSFLNSGIMNSSPIKGIRRKKSLLSEIKVLVVGGPSVGKSALTVRYLTKRYIGEYDHQSENRYKHEAMINGEPVIFEILDTCPKSDKDLLAVDSIQWADGFLLVYSILDKASFDYIQRFRRHVLEIRNIGTSHGKADQQPATASNTIPCVLVGNKADMVHLRQVPTHEGEQLAKEMECYFAEVAAAEQVSSIADAFVELGREVHSVRRRSKPPISSSSTHSTPSLFDRMLGSRSSASIGSIRAYARGKSDSALPKD</sequence>
<evidence type="ECO:0000256" key="6">
    <source>
        <dbReference type="SAM" id="Phobius"/>
    </source>
</evidence>
<dbReference type="OrthoDB" id="18798at2759"/>
<dbReference type="SMART" id="SM00173">
    <property type="entry name" value="RAS"/>
    <property type="match status" value="1"/>
</dbReference>
<dbReference type="AlphaFoldDB" id="A0A164VH29"/>
<feature type="region of interest" description="Disordered" evidence="5">
    <location>
        <begin position="749"/>
        <end position="771"/>
    </location>
</feature>
<dbReference type="Gene3D" id="3.40.50.300">
    <property type="entry name" value="P-loop containing nucleotide triphosphate hydrolases"/>
    <property type="match status" value="1"/>
</dbReference>
<dbReference type="SMART" id="SM00175">
    <property type="entry name" value="RAB"/>
    <property type="match status" value="1"/>
</dbReference>
<proteinExistence type="inferred from homology"/>
<dbReference type="EMBL" id="LRGB01001361">
    <property type="protein sequence ID" value="KZS12315.1"/>
    <property type="molecule type" value="Genomic_DNA"/>
</dbReference>
<dbReference type="PRINTS" id="PR00449">
    <property type="entry name" value="RASTRNSFRMNG"/>
</dbReference>
<keyword evidence="8" id="KW-1185">Reference proteome</keyword>
<evidence type="ECO:0000256" key="5">
    <source>
        <dbReference type="SAM" id="MobiDB-lite"/>
    </source>
</evidence>
<dbReference type="SMART" id="SM00174">
    <property type="entry name" value="RHO"/>
    <property type="match status" value="1"/>
</dbReference>
<feature type="compositionally biased region" description="Low complexity" evidence="5">
    <location>
        <begin position="754"/>
        <end position="766"/>
    </location>
</feature>
<evidence type="ECO:0000313" key="7">
    <source>
        <dbReference type="EMBL" id="KZS12315.1"/>
    </source>
</evidence>
<evidence type="ECO:0000256" key="4">
    <source>
        <dbReference type="ARBA" id="ARBA00048098"/>
    </source>
</evidence>
<keyword evidence="6" id="KW-0472">Membrane</keyword>
<comment type="caution">
    <text evidence="7">The sequence shown here is derived from an EMBL/GenBank/DDBJ whole genome shotgun (WGS) entry which is preliminary data.</text>
</comment>
<dbReference type="SUPFAM" id="SSF52540">
    <property type="entry name" value="P-loop containing nucleoside triphosphate hydrolases"/>
    <property type="match status" value="1"/>
</dbReference>
<dbReference type="EC" id="3.6.5.2" evidence="2"/>
<dbReference type="GO" id="GO:0005525">
    <property type="term" value="F:GTP binding"/>
    <property type="evidence" value="ECO:0007669"/>
    <property type="project" value="InterPro"/>
</dbReference>
<dbReference type="InterPro" id="IPR051065">
    <property type="entry name" value="Ras-related_GTPase"/>
</dbReference>
<dbReference type="Pfam" id="PF00071">
    <property type="entry name" value="Ras"/>
    <property type="match status" value="1"/>
</dbReference>
<gene>
    <name evidence="7" type="ORF">APZ42_022417</name>
</gene>
<dbReference type="InterPro" id="IPR001806">
    <property type="entry name" value="Small_GTPase"/>
</dbReference>
<evidence type="ECO:0000256" key="2">
    <source>
        <dbReference type="ARBA" id="ARBA00011984"/>
    </source>
</evidence>
<evidence type="ECO:0000256" key="1">
    <source>
        <dbReference type="ARBA" id="ARBA00008344"/>
    </source>
</evidence>
<name>A0A164VH29_9CRUS</name>
<dbReference type="Proteomes" id="UP000076858">
    <property type="component" value="Unassembled WGS sequence"/>
</dbReference>
<keyword evidence="6" id="KW-0812">Transmembrane</keyword>
<dbReference type="PROSITE" id="PS51419">
    <property type="entry name" value="RAB"/>
    <property type="match status" value="1"/>
</dbReference>
<dbReference type="NCBIfam" id="TIGR00231">
    <property type="entry name" value="small_GTP"/>
    <property type="match status" value="1"/>
</dbReference>
<protein>
    <recommendedName>
        <fullName evidence="2">small monomeric GTPase</fullName>
        <ecNumber evidence="2">3.6.5.2</ecNumber>
    </recommendedName>
</protein>
<evidence type="ECO:0000256" key="3">
    <source>
        <dbReference type="ARBA" id="ARBA00022801"/>
    </source>
</evidence>
<keyword evidence="6" id="KW-1133">Transmembrane helix</keyword>
<accession>A0A164VH29</accession>